<accession>A0ABV3XYD5</accession>
<dbReference type="InterPro" id="IPR011625">
    <property type="entry name" value="A2M_N_BRD"/>
</dbReference>
<dbReference type="InterPro" id="IPR000177">
    <property type="entry name" value="Apple"/>
</dbReference>
<feature type="domain" description="Apple" evidence="6">
    <location>
        <begin position="26"/>
        <end position="109"/>
    </location>
</feature>
<keyword evidence="3" id="KW-0677">Repeat</keyword>
<evidence type="ECO:0000259" key="6">
    <source>
        <dbReference type="PROSITE" id="PS50948"/>
    </source>
</evidence>
<protein>
    <recommendedName>
        <fullName evidence="6">Apple domain-containing protein</fullName>
    </recommendedName>
</protein>
<name>A0ABV3XYD5_9RHOB</name>
<dbReference type="InterPro" id="IPR001599">
    <property type="entry name" value="Macroglobln_a2"/>
</dbReference>
<dbReference type="InterPro" id="IPR041462">
    <property type="entry name" value="Bact_A2M_MG6"/>
</dbReference>
<dbReference type="SUPFAM" id="SSF48239">
    <property type="entry name" value="Terpenoid cyclases/Protein prenyltransferases"/>
    <property type="match status" value="1"/>
</dbReference>
<keyword evidence="2 5" id="KW-0732">Signal</keyword>
<dbReference type="SMART" id="SM01360">
    <property type="entry name" value="A2M"/>
    <property type="match status" value="1"/>
</dbReference>
<dbReference type="PIRSF" id="PIRSF038980">
    <property type="entry name" value="A2M_bac"/>
    <property type="match status" value="1"/>
</dbReference>
<dbReference type="InterPro" id="IPR041203">
    <property type="entry name" value="Bact_A2M_MG5"/>
</dbReference>
<dbReference type="SMART" id="SM01359">
    <property type="entry name" value="A2M_N_2"/>
    <property type="match status" value="1"/>
</dbReference>
<dbReference type="Pfam" id="PF14295">
    <property type="entry name" value="PAN_4"/>
    <property type="match status" value="1"/>
</dbReference>
<dbReference type="Gene3D" id="1.50.10.20">
    <property type="match status" value="1"/>
</dbReference>
<dbReference type="InterPro" id="IPR047565">
    <property type="entry name" value="Alpha-macroglob_thiol-ester_cl"/>
</dbReference>
<dbReference type="Pfam" id="PF07678">
    <property type="entry name" value="TED_complement"/>
    <property type="match status" value="1"/>
</dbReference>
<dbReference type="PANTHER" id="PTHR40094">
    <property type="entry name" value="ALPHA-2-MACROGLOBULIN HOMOLOG"/>
    <property type="match status" value="1"/>
</dbReference>
<dbReference type="PROSITE" id="PS50948">
    <property type="entry name" value="PAN"/>
    <property type="match status" value="1"/>
</dbReference>
<dbReference type="InterPro" id="IPR003609">
    <property type="entry name" value="Pan_app"/>
</dbReference>
<proteinExistence type="inferred from homology"/>
<dbReference type="InterPro" id="IPR049120">
    <property type="entry name" value="A2M_bMG2"/>
</dbReference>
<dbReference type="SMART" id="SM00223">
    <property type="entry name" value="APPLE"/>
    <property type="match status" value="1"/>
</dbReference>
<dbReference type="CDD" id="cd02891">
    <property type="entry name" value="A2M_like"/>
    <property type="match status" value="1"/>
</dbReference>
<dbReference type="Proteomes" id="UP001560019">
    <property type="component" value="Unassembled WGS sequence"/>
</dbReference>
<dbReference type="Pfam" id="PF11974">
    <property type="entry name" value="bMG3"/>
    <property type="match status" value="1"/>
</dbReference>
<reference evidence="7 8" key="1">
    <citation type="submission" date="2024-06" db="EMBL/GenBank/DDBJ databases">
        <title>Genome of Rhodovulum iodosum, a marine photoferrotroph.</title>
        <authorList>
            <person name="Bianchini G."/>
            <person name="Nikeleit V."/>
            <person name="Kappler A."/>
            <person name="Bryce C."/>
            <person name="Sanchez-Baracaldo P."/>
        </authorList>
    </citation>
    <scope>NUCLEOTIDE SEQUENCE [LARGE SCALE GENOMIC DNA]</scope>
    <source>
        <strain evidence="7 8">UT/N1</strain>
    </source>
</reference>
<dbReference type="Pfam" id="PF00207">
    <property type="entry name" value="A2M"/>
    <property type="match status" value="1"/>
</dbReference>
<dbReference type="InterPro" id="IPR008930">
    <property type="entry name" value="Terpenoid_cyclase/PrenylTrfase"/>
</dbReference>
<comment type="similarity">
    <text evidence="1">Belongs to the protease inhibitor I39 (alpha-2-macroglobulin) family. Bacterial alpha-2-macroglobulin subfamily.</text>
</comment>
<evidence type="ECO:0000256" key="3">
    <source>
        <dbReference type="ARBA" id="ARBA00022737"/>
    </source>
</evidence>
<dbReference type="InterPro" id="IPR026284">
    <property type="entry name" value="A2MG_proteobact"/>
</dbReference>
<gene>
    <name evidence="7" type="ORF">Ga0609869_003411</name>
</gene>
<dbReference type="InterPro" id="IPR041246">
    <property type="entry name" value="Bact_MG10"/>
</dbReference>
<evidence type="ECO:0000256" key="2">
    <source>
        <dbReference type="ARBA" id="ARBA00022729"/>
    </source>
</evidence>
<dbReference type="Pfam" id="PF01835">
    <property type="entry name" value="MG2"/>
    <property type="match status" value="1"/>
</dbReference>
<dbReference type="EMBL" id="JBEHHI010000003">
    <property type="protein sequence ID" value="MEX5730058.1"/>
    <property type="molecule type" value="Genomic_DNA"/>
</dbReference>
<keyword evidence="4" id="KW-1015">Disulfide bond</keyword>
<dbReference type="InterPro" id="IPR011626">
    <property type="entry name" value="Alpha-macroglobulin_TED"/>
</dbReference>
<dbReference type="Pfam" id="PF07703">
    <property type="entry name" value="A2M_BRD"/>
    <property type="match status" value="1"/>
</dbReference>
<dbReference type="InterPro" id="IPR021868">
    <property type="entry name" value="Alpha_2_Macroglob_MG3"/>
</dbReference>
<dbReference type="InterPro" id="IPR002890">
    <property type="entry name" value="MG2"/>
</dbReference>
<dbReference type="Pfam" id="PF17973">
    <property type="entry name" value="bMG10"/>
    <property type="match status" value="1"/>
</dbReference>
<dbReference type="InterPro" id="IPR051802">
    <property type="entry name" value="YfhM-like"/>
</dbReference>
<sequence length="1810" mass="190159">MTRVLLLLMLSLVAIAGAGQAQQGPVPDRRIAISPDVDFPGGDIRTIFDSTLNACQRACLSDPRCRAFTFNIRSNACFPKTGVDGTAPYQGALSARVLDTDSAVLARAAERAADLGFLADSDLAQARDLAEGLGLRHYARDGNEAELAEAARRARAAGNLEGALGLTGAALTLGDAADLWVDYAALLLARQADTRRARRIADARALAAAANGYLRGAGGPVRANALTVMARALDRLDRGRDMIPALRLAQALAPRDDTQRMLDDAVAKYGFRIVEHEVESDAASPRLCAVFSEPLAPAGVDYAPFVQVPEPGLAVTADGRQLCVEGVAHGARYRLTFREGLPAQSGESLAKPVTLDLYVRDRSPAVRFPGRAYVLPSAGPAALPVVTVNAERLTLSLRRVSERNLIRAIQDDFFGRPLSPWQDDRFTGQLAEELWTGEAEVGMALNRDVTTRLPLADALKGQPPGIYALQAAIPGADPYQAPAATQWFVLSDLGLATMQGVDGLHVFVRSLASAGAKAGVTVTLLSQANAVLGTAATDANGYVRFAPGLTRGTGGAAPALVTVQDGAADIAFLSLSGPEFDLSDRGVEGREPAPPIDAFLTTDRGAYRAGEVVHATALMRDGRAEAVAGVPLTAILTRPDGVEYSRAVSTDDIAGGHVFALPIAGSAPRGTWRLAVHADPEAPALAAETFLVEDFLPERIDFDLSLPEGPLPAAGGTTLSIDARYLFGAPAGDLPIEGTVRLRAADGLADWPGYRFGPHDAPFSQRLSVLPEGRTNGDGTARLALSLPEAEALGRPLEADITVRLSEGSGRPVERQITRAVSASGPMIGIKPRFDGVLPEGAEAGFDVIGLGPDGTLRALPVRWALSRVNTRYQWYQTDGRWRWEPITTRTRIANGEAVLAGGRLSLDLPVGWGRYELSVEHRGRPFAASSVGFRAGWFAAADASETPDMLEVGLDRAAYAPGDTARLRLVPRAAGKALITVMSNRLIDMRMVELAEGEATVELPVTDEWGAGAYVAATLIRPMAGAEGQAPTRALGLAHASVDPGPHRLSAAFDMPAEAGPRAPLDVALKVEGIAPGETAHASIAAVDLGILNLTGFASPDPDGHYFGQRKLGMGLRDVYGRLIDAATGAMGVVRSGGDGAAQMRMQAPPPTEELLALFEGPVTVGPDGYARTRLDLPAFNGTVRLMAVVWSPTGVGQAEADILVRDPVVVTASLPRFLAPGDQSRLRLEIAHAKGPAGRMGLDVSAEGVVLDADAIPPGLTLADKGKAALTIPITAGGPGLHEIRVALTTPDGKHLVKSLALPVQVNDPEIARVSRLTLAVGDSLTLDDQLFAEFLPGTGAATLAIGPLARLNAAGLMRQLDRYPYGCTEQITSAALPLLYLDEVAAALGLGDRDDTRASIADAVTAVLTRQSANGAFGLWAASSGDFWLDAYVTDFLSRARGQGIEVPAPAFRSALDNLRNRISYAPDFDEGGEDIAYALMVLAREGAAAMGDLRYYADVKGDAFATPLAAGQLGAALAAYGEQRRADAMFARAAALLARAQAPARPVWRADYGTPLRDAAGLLTLVAEAGSQAVDRAALADRLAAPGPRSTQEAMWTLLAAHALIDRPGAQGFTLNGAALSGPLVRALTAGDAPATLVNGTDRAAQLTLNRTGVPAVADPAGGTGYAIARRYYTLEGRPADPGTVAAGTRLVAVIEVTPFGPSEARLIVTDPLPAGVEIDNPNLLRGGDLNALDWLDLTGTAEHAEFRQDRFVAAVDWRSDDAFRLGYILRATIPGHYRHPAASVEDMYRPAYRAWTGTGQVRVTE</sequence>
<organism evidence="7 8">
    <name type="scientific">Rhodovulum iodosum</name>
    <dbReference type="NCBI Taxonomy" id="68291"/>
    <lineage>
        <taxon>Bacteria</taxon>
        <taxon>Pseudomonadati</taxon>
        <taxon>Pseudomonadota</taxon>
        <taxon>Alphaproteobacteria</taxon>
        <taxon>Rhodobacterales</taxon>
        <taxon>Paracoccaceae</taxon>
        <taxon>Rhodovulum</taxon>
    </lineage>
</organism>
<dbReference type="PANTHER" id="PTHR40094:SF1">
    <property type="entry name" value="UBIQUITIN DOMAIN-CONTAINING PROTEIN"/>
    <property type="match status" value="1"/>
</dbReference>
<evidence type="ECO:0000313" key="8">
    <source>
        <dbReference type="Proteomes" id="UP001560019"/>
    </source>
</evidence>
<dbReference type="SMART" id="SM01419">
    <property type="entry name" value="Thiol-ester_cl"/>
    <property type="match status" value="1"/>
</dbReference>
<dbReference type="Gene3D" id="2.60.40.1930">
    <property type="match status" value="1"/>
</dbReference>
<dbReference type="CDD" id="cd01100">
    <property type="entry name" value="APPLE_Factor_XI_like"/>
    <property type="match status" value="1"/>
</dbReference>
<evidence type="ECO:0000313" key="7">
    <source>
        <dbReference type="EMBL" id="MEX5730058.1"/>
    </source>
</evidence>
<dbReference type="Pfam" id="PF17972">
    <property type="entry name" value="bMG5"/>
    <property type="match status" value="1"/>
</dbReference>
<evidence type="ECO:0000256" key="4">
    <source>
        <dbReference type="ARBA" id="ARBA00023157"/>
    </source>
</evidence>
<evidence type="ECO:0000256" key="1">
    <source>
        <dbReference type="ARBA" id="ARBA00010556"/>
    </source>
</evidence>
<dbReference type="Pfam" id="PF17962">
    <property type="entry name" value="bMG6"/>
    <property type="match status" value="1"/>
</dbReference>
<feature type="signal peptide" evidence="5">
    <location>
        <begin position="1"/>
        <end position="21"/>
    </location>
</feature>
<evidence type="ECO:0000256" key="5">
    <source>
        <dbReference type="SAM" id="SignalP"/>
    </source>
</evidence>
<feature type="chain" id="PRO_5046789943" description="Apple domain-containing protein" evidence="5">
    <location>
        <begin position="22"/>
        <end position="1810"/>
    </location>
</feature>
<comment type="caution">
    <text evidence="7">The sequence shown here is derived from an EMBL/GenBank/DDBJ whole genome shotgun (WGS) entry which is preliminary data.</text>
</comment>
<keyword evidence="8" id="KW-1185">Reference proteome</keyword>
<dbReference type="Gene3D" id="3.50.4.10">
    <property type="entry name" value="Hepatocyte Growth Factor"/>
    <property type="match status" value="1"/>
</dbReference>
<dbReference type="Pfam" id="PF21142">
    <property type="entry name" value="A2M_bMG2"/>
    <property type="match status" value="1"/>
</dbReference>